<feature type="compositionally biased region" description="Low complexity" evidence="1">
    <location>
        <begin position="33"/>
        <end position="49"/>
    </location>
</feature>
<accession>A0ABW0UTJ9</accession>
<feature type="transmembrane region" description="Helical" evidence="2">
    <location>
        <begin position="125"/>
        <end position="147"/>
    </location>
</feature>
<dbReference type="RefSeq" id="WP_381023634.1">
    <property type="nucleotide sequence ID" value="NZ_JBHSNY010000007.1"/>
</dbReference>
<comment type="caution">
    <text evidence="3">The sequence shown here is derived from an EMBL/GenBank/DDBJ whole genome shotgun (WGS) entry which is preliminary data.</text>
</comment>
<reference evidence="4" key="1">
    <citation type="journal article" date="2019" name="Int. J. Syst. Evol. Microbiol.">
        <title>The Global Catalogue of Microorganisms (GCM) 10K type strain sequencing project: providing services to taxonomists for standard genome sequencing and annotation.</title>
        <authorList>
            <consortium name="The Broad Institute Genomics Platform"/>
            <consortium name="The Broad Institute Genome Sequencing Center for Infectious Disease"/>
            <person name="Wu L."/>
            <person name="Ma J."/>
        </authorList>
    </citation>
    <scope>NUCLEOTIDE SEQUENCE [LARGE SCALE GENOMIC DNA]</scope>
    <source>
        <strain evidence="4">CGMCC 4.7248</strain>
    </source>
</reference>
<keyword evidence="2" id="KW-0472">Membrane</keyword>
<organism evidence="3 4">
    <name type="scientific">Streptomyces bullii</name>
    <dbReference type="NCBI Taxonomy" id="349910"/>
    <lineage>
        <taxon>Bacteria</taxon>
        <taxon>Bacillati</taxon>
        <taxon>Actinomycetota</taxon>
        <taxon>Actinomycetes</taxon>
        <taxon>Kitasatosporales</taxon>
        <taxon>Streptomycetaceae</taxon>
        <taxon>Streptomyces</taxon>
    </lineage>
</organism>
<evidence type="ECO:0000256" key="2">
    <source>
        <dbReference type="SAM" id="Phobius"/>
    </source>
</evidence>
<keyword evidence="2" id="KW-1133">Transmembrane helix</keyword>
<gene>
    <name evidence="3" type="ORF">ACFPZJ_20665</name>
</gene>
<dbReference type="Proteomes" id="UP001596154">
    <property type="component" value="Unassembled WGS sequence"/>
</dbReference>
<keyword evidence="4" id="KW-1185">Reference proteome</keyword>
<feature type="compositionally biased region" description="Low complexity" evidence="1">
    <location>
        <begin position="59"/>
        <end position="73"/>
    </location>
</feature>
<evidence type="ECO:0000313" key="4">
    <source>
        <dbReference type="Proteomes" id="UP001596154"/>
    </source>
</evidence>
<keyword evidence="2" id="KW-0812">Transmembrane</keyword>
<feature type="compositionally biased region" description="Pro residues" evidence="1">
    <location>
        <begin position="74"/>
        <end position="90"/>
    </location>
</feature>
<name>A0ABW0UTJ9_9ACTN</name>
<feature type="compositionally biased region" description="Pro residues" evidence="1">
    <location>
        <begin position="9"/>
        <end position="32"/>
    </location>
</feature>
<sequence>MTDNQSHQPTPPTAPSPTPAPTAEPAPAPTPLAGPQAEGAPEPGLAVGPVPEPGPAPEPTATSAPAPASAAGPAPAPISGPTPAPAPAPAPVAAAPAAPTPLPEPVTTPTPTPVRERLRLRRGRVGVLGTSALLAVAVVAGVGYTVVTVKGADRDAGAAVWEFPKDEARSRTRAGAEGGEKAGGSPLAGMLVPYDTRWGRGPDLGRFGADAALSGEEATALRKEALNGLPRTQRKRLEKAIDRQRITGLAMRSYVSTTDLAPAFTADAFTMRVELARMDNRAAVRDVARFQSEFLAALDVLRKGPKIEGHENAHCFLPPKDSEQDLETMFCSAYVGNVLVTATADGAKPLDTKGAAGLFTEQLDRVSEPGKAV</sequence>
<feature type="region of interest" description="Disordered" evidence="1">
    <location>
        <begin position="1"/>
        <end position="115"/>
    </location>
</feature>
<proteinExistence type="predicted"/>
<protein>
    <submittedName>
        <fullName evidence="3">Uncharacterized protein</fullName>
    </submittedName>
</protein>
<feature type="compositionally biased region" description="Pro residues" evidence="1">
    <location>
        <begin position="98"/>
        <end position="112"/>
    </location>
</feature>
<dbReference type="EMBL" id="JBHSNY010000007">
    <property type="protein sequence ID" value="MFC5636169.1"/>
    <property type="molecule type" value="Genomic_DNA"/>
</dbReference>
<evidence type="ECO:0000256" key="1">
    <source>
        <dbReference type="SAM" id="MobiDB-lite"/>
    </source>
</evidence>
<evidence type="ECO:0000313" key="3">
    <source>
        <dbReference type="EMBL" id="MFC5636169.1"/>
    </source>
</evidence>